<evidence type="ECO:0000313" key="8">
    <source>
        <dbReference type="Proteomes" id="UP000676506"/>
    </source>
</evidence>
<evidence type="ECO:0000256" key="1">
    <source>
        <dbReference type="ARBA" id="ARBA00004651"/>
    </source>
</evidence>
<organism evidence="7 8">
    <name type="scientific">Chloracidobacterium validum</name>
    <dbReference type="NCBI Taxonomy" id="2821543"/>
    <lineage>
        <taxon>Bacteria</taxon>
        <taxon>Pseudomonadati</taxon>
        <taxon>Acidobacteriota</taxon>
        <taxon>Terriglobia</taxon>
        <taxon>Terriglobales</taxon>
        <taxon>Acidobacteriaceae</taxon>
        <taxon>Chloracidobacterium</taxon>
    </lineage>
</organism>
<name>A0ABX8BB92_9BACT</name>
<dbReference type="EMBL" id="CP072648">
    <property type="protein sequence ID" value="QUW02810.1"/>
    <property type="molecule type" value="Genomic_DNA"/>
</dbReference>
<feature type="transmembrane region" description="Helical" evidence="6">
    <location>
        <begin position="224"/>
        <end position="242"/>
    </location>
</feature>
<evidence type="ECO:0000256" key="2">
    <source>
        <dbReference type="ARBA" id="ARBA00022475"/>
    </source>
</evidence>
<keyword evidence="5 6" id="KW-0472">Membrane</keyword>
<feature type="transmembrane region" description="Helical" evidence="6">
    <location>
        <begin position="254"/>
        <end position="272"/>
    </location>
</feature>
<sequence>MDVLAAFAITTLTLATPLMLAALGEAVSERAGVVNIGIEGVMLVAAFTGVALCYATTNPWLGLSAAVVGGIALTAVFAALTVNGRYDALLVGTALNIFALGATAVARRELVGDSNAAFIVSTLPIWSVPPVALALSLGAWYWLFRTSYGRSLRAAGENPAAAMSVGLSVVWLRWVALLVSGGLCGLAGGYLALGLSNTFVEGMTAGRGFIALAIVIVGRRHPGGVLLASLVFGAASALQFRLQALGLEAIPYQLFLALPYLLTLVAAAWFSADVARNTSTR</sequence>
<proteinExistence type="predicted"/>
<keyword evidence="3 6" id="KW-0812">Transmembrane</keyword>
<feature type="transmembrane region" description="Helical" evidence="6">
    <location>
        <begin position="88"/>
        <end position="106"/>
    </location>
</feature>
<dbReference type="InterPro" id="IPR001851">
    <property type="entry name" value="ABC_transp_permease"/>
</dbReference>
<feature type="transmembrane region" description="Helical" evidence="6">
    <location>
        <begin position="61"/>
        <end position="82"/>
    </location>
</feature>
<keyword evidence="2" id="KW-1003">Cell membrane</keyword>
<keyword evidence="8" id="KW-1185">Reference proteome</keyword>
<evidence type="ECO:0000256" key="3">
    <source>
        <dbReference type="ARBA" id="ARBA00022692"/>
    </source>
</evidence>
<evidence type="ECO:0000256" key="5">
    <source>
        <dbReference type="ARBA" id="ARBA00023136"/>
    </source>
</evidence>
<dbReference type="Proteomes" id="UP000676506">
    <property type="component" value="Chromosome 1"/>
</dbReference>
<reference evidence="7 8" key="1">
    <citation type="submission" date="2021-03" db="EMBL/GenBank/DDBJ databases">
        <title>Genomic and phenotypic characterization of Chloracidobacterium isolates provides evidence for multiple species.</title>
        <authorList>
            <person name="Saini M.K."/>
            <person name="Costas A.M.G."/>
            <person name="Tank M."/>
            <person name="Bryant D.A."/>
        </authorList>
    </citation>
    <scope>NUCLEOTIDE SEQUENCE [LARGE SCALE GENOMIC DNA]</scope>
    <source>
        <strain evidence="7 8">BV2-C</strain>
    </source>
</reference>
<gene>
    <name evidence="7" type="ORF">J8C06_10820</name>
</gene>
<dbReference type="PANTHER" id="PTHR43370:SF1">
    <property type="entry name" value="GUANOSINE ABC TRANSPORTER PERMEASE PROTEIN NUPQ"/>
    <property type="match status" value="1"/>
</dbReference>
<feature type="transmembrane region" description="Helical" evidence="6">
    <location>
        <begin position="118"/>
        <end position="143"/>
    </location>
</feature>
<feature type="transmembrane region" description="Helical" evidence="6">
    <location>
        <begin position="36"/>
        <end position="54"/>
    </location>
</feature>
<dbReference type="RefSeq" id="WP_211428701.1">
    <property type="nucleotide sequence ID" value="NZ_CP072648.1"/>
</dbReference>
<evidence type="ECO:0000313" key="7">
    <source>
        <dbReference type="EMBL" id="QUW02810.1"/>
    </source>
</evidence>
<feature type="transmembrane region" description="Helical" evidence="6">
    <location>
        <begin position="199"/>
        <end position="218"/>
    </location>
</feature>
<protein>
    <submittedName>
        <fullName evidence="7">ABC transporter permease</fullName>
    </submittedName>
</protein>
<keyword evidence="4 6" id="KW-1133">Transmembrane helix</keyword>
<dbReference type="Pfam" id="PF02653">
    <property type="entry name" value="BPD_transp_2"/>
    <property type="match status" value="1"/>
</dbReference>
<dbReference type="CDD" id="cd06580">
    <property type="entry name" value="TM_PBP1_transp_TpRbsC_like"/>
    <property type="match status" value="1"/>
</dbReference>
<evidence type="ECO:0000256" key="6">
    <source>
        <dbReference type="SAM" id="Phobius"/>
    </source>
</evidence>
<accession>A0ABX8BB92</accession>
<dbReference type="PANTHER" id="PTHR43370">
    <property type="entry name" value="SUGAR ABC TRANSPORTER INTEGRAL MEMBRANE PROTEIN-RELATED"/>
    <property type="match status" value="1"/>
</dbReference>
<evidence type="ECO:0000256" key="4">
    <source>
        <dbReference type="ARBA" id="ARBA00022989"/>
    </source>
</evidence>
<feature type="transmembrane region" description="Helical" evidence="6">
    <location>
        <begin position="171"/>
        <end position="192"/>
    </location>
</feature>
<comment type="subcellular location">
    <subcellularLocation>
        <location evidence="1">Cell membrane</location>
        <topology evidence="1">Multi-pass membrane protein</topology>
    </subcellularLocation>
</comment>